<dbReference type="EMBL" id="VSRR010104615">
    <property type="protein sequence ID" value="MPC96097.1"/>
    <property type="molecule type" value="Genomic_DNA"/>
</dbReference>
<sequence>MDVSDNTDAMTSIHFLLFLEGDSEALAQMPQDTIVRDLRSKAQRQEKWIYWRRIAQHVGRSSSREASRHA</sequence>
<comment type="caution">
    <text evidence="1">The sequence shown here is derived from an EMBL/GenBank/DDBJ whole genome shotgun (WGS) entry which is preliminary data.</text>
</comment>
<accession>A0A5B7JSH2</accession>
<protein>
    <submittedName>
        <fullName evidence="1">Uncharacterized protein</fullName>
    </submittedName>
</protein>
<proteinExistence type="predicted"/>
<evidence type="ECO:0000313" key="1">
    <source>
        <dbReference type="EMBL" id="MPC96097.1"/>
    </source>
</evidence>
<keyword evidence="2" id="KW-1185">Reference proteome</keyword>
<reference evidence="1 2" key="1">
    <citation type="submission" date="2019-05" db="EMBL/GenBank/DDBJ databases">
        <title>Another draft genome of Portunus trituberculatus and its Hox gene families provides insights of decapod evolution.</title>
        <authorList>
            <person name="Jeong J.-H."/>
            <person name="Song I."/>
            <person name="Kim S."/>
            <person name="Choi T."/>
            <person name="Kim D."/>
            <person name="Ryu S."/>
            <person name="Kim W."/>
        </authorList>
    </citation>
    <scope>NUCLEOTIDE SEQUENCE [LARGE SCALE GENOMIC DNA]</scope>
    <source>
        <tissue evidence="1">Muscle</tissue>
    </source>
</reference>
<dbReference type="AlphaFoldDB" id="A0A5B7JSH2"/>
<evidence type="ECO:0000313" key="2">
    <source>
        <dbReference type="Proteomes" id="UP000324222"/>
    </source>
</evidence>
<name>A0A5B7JSH2_PORTR</name>
<dbReference type="Proteomes" id="UP000324222">
    <property type="component" value="Unassembled WGS sequence"/>
</dbReference>
<gene>
    <name evidence="1" type="ORF">E2C01_091335</name>
</gene>
<organism evidence="1 2">
    <name type="scientific">Portunus trituberculatus</name>
    <name type="common">Swimming crab</name>
    <name type="synonym">Neptunus trituberculatus</name>
    <dbReference type="NCBI Taxonomy" id="210409"/>
    <lineage>
        <taxon>Eukaryota</taxon>
        <taxon>Metazoa</taxon>
        <taxon>Ecdysozoa</taxon>
        <taxon>Arthropoda</taxon>
        <taxon>Crustacea</taxon>
        <taxon>Multicrustacea</taxon>
        <taxon>Malacostraca</taxon>
        <taxon>Eumalacostraca</taxon>
        <taxon>Eucarida</taxon>
        <taxon>Decapoda</taxon>
        <taxon>Pleocyemata</taxon>
        <taxon>Brachyura</taxon>
        <taxon>Eubrachyura</taxon>
        <taxon>Portunoidea</taxon>
        <taxon>Portunidae</taxon>
        <taxon>Portuninae</taxon>
        <taxon>Portunus</taxon>
    </lineage>
</organism>